<gene>
    <name evidence="4" type="primary">EST1C</name>
    <name evidence="4" type="ORF">TSPGSL018_4085</name>
</gene>
<protein>
    <submittedName>
        <fullName evidence="4">Protein SMG7</fullName>
    </submittedName>
</protein>
<dbReference type="InterPro" id="IPR045153">
    <property type="entry name" value="Est1/Ebs1-like"/>
</dbReference>
<reference evidence="4" key="1">
    <citation type="submission" date="2014-05" db="EMBL/GenBank/DDBJ databases">
        <title>The transcriptome of the halophilic microalga Tetraselmis sp. GSL018 isolated from the Great Salt Lake, Utah.</title>
        <authorList>
            <person name="Jinkerson R.E."/>
            <person name="D'Adamo S."/>
            <person name="Posewitz M.C."/>
        </authorList>
    </citation>
    <scope>NUCLEOTIDE SEQUENCE</scope>
    <source>
        <strain evidence="4">GSL018</strain>
    </source>
</reference>
<feature type="region of interest" description="Disordered" evidence="1">
    <location>
        <begin position="691"/>
        <end position="717"/>
    </location>
</feature>
<dbReference type="GO" id="GO:0005697">
    <property type="term" value="C:telomerase holoenzyme complex"/>
    <property type="evidence" value="ECO:0007669"/>
    <property type="project" value="TreeGrafter"/>
</dbReference>
<evidence type="ECO:0000259" key="2">
    <source>
        <dbReference type="Pfam" id="PF10373"/>
    </source>
</evidence>
<dbReference type="GO" id="GO:0000184">
    <property type="term" value="P:nuclear-transcribed mRNA catabolic process, nonsense-mediated decay"/>
    <property type="evidence" value="ECO:0007669"/>
    <property type="project" value="TreeGrafter"/>
</dbReference>
<feature type="region of interest" description="Disordered" evidence="1">
    <location>
        <begin position="571"/>
        <end position="591"/>
    </location>
</feature>
<dbReference type="EMBL" id="GBEZ01001876">
    <property type="protein sequence ID" value="JAC83137.1"/>
    <property type="molecule type" value="Transcribed_RNA"/>
</dbReference>
<evidence type="ECO:0000259" key="3">
    <source>
        <dbReference type="Pfam" id="PF10374"/>
    </source>
</evidence>
<dbReference type="InterPro" id="IPR019458">
    <property type="entry name" value="Est1-like_N"/>
</dbReference>
<feature type="domain" description="DNA/RNA-binding" evidence="2">
    <location>
        <begin position="198"/>
        <end position="499"/>
    </location>
</feature>
<dbReference type="SUPFAM" id="SSF48452">
    <property type="entry name" value="TPR-like"/>
    <property type="match status" value="1"/>
</dbReference>
<sequence>MANISATRQAQSAKQALSRAFSLEQELRVAAKQRSLLSPELCSLRAKLRDEYTNVLLSDYELSKSKDVEGGLWKSVFYKPIEELRKRIKKAYESGPSGQQLLDKATTTLLKFIEEAVAFYKHLILRLQASYKDVGVKMDLPNGATRPPLLHGSGTSKSVDPSASVARSLLFLGDLSRYSALYSTGLGTNMRSVNWALAAKHYREASRVFPDGGQPHNQLAVLATYAEDEIGAVYHYARALATEFPFLTARENLVLLFEKSRQAAMHLEAPDRRGPGRGRGRGARANATGPKGGISDARTMLTRYVRSVGILFTKTSLELLPQISAAAAADLEAVLRARPAEQGRQAGRDPLPQQLTKLAAVLSFSVHNTQWAPEGHTLGYSEMVQRSALLRGALTLMFAFLARLARSVSRVLSSADDPTATPRALPALRVGVHWLVANPEYCSPKDPDSAEVAARAQFLCSCAELVRSLRSGGIASAEGPLRALPEDSELRGFQPLARQLRAMTFPAVESPGERAAQLLRLLGDVARAASPSEWQPGPAMRGSARGLQHTKEWREMVRACEEFAASFVAPAEAEPGSSAPGPAESSDGGAQDDPLVEVAAELTAEDGAAMGNGCRGNGGEEEEDEEEELILLRPQQPPPVPPRKEDRAVGRSAAAGLAPEGRGLPLLAQAEAHQAQHYALPHMQGIQWGLGTGSADKAKDAGRRSASDPDPMQDMGNSLVASLGLENEDLKADRAPAPSAAAFPGNPAPPPVSAALYGSSLFSSPAPGYENGSVHRLSSYSSMFSGGSLFSAGGDQGGPSAAAAGQKEVAVAAPPPAAAPHPGKPILSGLGEGYGWLEALEAQQDWQAGRSNAVGDVNGTIIPPRPPPFKTSNPFVS</sequence>
<dbReference type="GO" id="GO:0070034">
    <property type="term" value="F:telomerase RNA binding"/>
    <property type="evidence" value="ECO:0007669"/>
    <property type="project" value="TreeGrafter"/>
</dbReference>
<dbReference type="Gene3D" id="1.25.40.10">
    <property type="entry name" value="Tetratricopeptide repeat domain"/>
    <property type="match status" value="1"/>
</dbReference>
<feature type="compositionally biased region" description="Acidic residues" evidence="1">
    <location>
        <begin position="619"/>
        <end position="629"/>
    </location>
</feature>
<accession>A0A061SDE0</accession>
<evidence type="ECO:0000256" key="1">
    <source>
        <dbReference type="SAM" id="MobiDB-lite"/>
    </source>
</evidence>
<proteinExistence type="predicted"/>
<dbReference type="InterPro" id="IPR018834">
    <property type="entry name" value="DNA/RNA-bd_Est1-type"/>
</dbReference>
<feature type="compositionally biased region" description="Low complexity" evidence="1">
    <location>
        <begin position="571"/>
        <end position="589"/>
    </location>
</feature>
<dbReference type="PANTHER" id="PTHR15696">
    <property type="entry name" value="SMG-7 SUPPRESSOR WITH MORPHOLOGICAL EFFECT ON GENITALIA PROTEIN 7"/>
    <property type="match status" value="1"/>
</dbReference>
<organism evidence="4">
    <name type="scientific">Tetraselmis sp. GSL018</name>
    <dbReference type="NCBI Taxonomy" id="582737"/>
    <lineage>
        <taxon>Eukaryota</taxon>
        <taxon>Viridiplantae</taxon>
        <taxon>Chlorophyta</taxon>
        <taxon>core chlorophytes</taxon>
        <taxon>Chlorodendrophyceae</taxon>
        <taxon>Chlorodendrales</taxon>
        <taxon>Chlorodendraceae</taxon>
        <taxon>Tetraselmis</taxon>
    </lineage>
</organism>
<dbReference type="AlphaFoldDB" id="A0A061SDE0"/>
<feature type="compositionally biased region" description="Basic and acidic residues" evidence="1">
    <location>
        <begin position="696"/>
        <end position="707"/>
    </location>
</feature>
<dbReference type="Pfam" id="PF10373">
    <property type="entry name" value="EST1_DNA_bind"/>
    <property type="match status" value="1"/>
</dbReference>
<dbReference type="PANTHER" id="PTHR15696:SF0">
    <property type="entry name" value="TELOMERASE-BINDING PROTEIN EST1A"/>
    <property type="match status" value="1"/>
</dbReference>
<feature type="domain" description="Telomerase activating protein Est1-like N-terminal" evidence="3">
    <location>
        <begin position="68"/>
        <end position="182"/>
    </location>
</feature>
<name>A0A061SDE0_9CHLO</name>
<evidence type="ECO:0000313" key="4">
    <source>
        <dbReference type="EMBL" id="JAC83137.1"/>
    </source>
</evidence>
<dbReference type="InterPro" id="IPR011990">
    <property type="entry name" value="TPR-like_helical_dom_sf"/>
</dbReference>
<dbReference type="GO" id="GO:0042162">
    <property type="term" value="F:telomeric DNA binding"/>
    <property type="evidence" value="ECO:0007669"/>
    <property type="project" value="TreeGrafter"/>
</dbReference>
<dbReference type="Pfam" id="PF10374">
    <property type="entry name" value="EST1"/>
    <property type="match status" value="1"/>
</dbReference>
<feature type="region of interest" description="Disordered" evidence="1">
    <location>
        <begin position="269"/>
        <end position="292"/>
    </location>
</feature>
<feature type="region of interest" description="Disordered" evidence="1">
    <location>
        <begin position="853"/>
        <end position="877"/>
    </location>
</feature>
<feature type="region of interest" description="Disordered" evidence="1">
    <location>
        <begin position="603"/>
        <end position="655"/>
    </location>
</feature>